<evidence type="ECO:0000313" key="5">
    <source>
        <dbReference type="EMBL" id="RDX68354.1"/>
    </source>
</evidence>
<name>A0A371EQS0_MUCPR</name>
<keyword evidence="2 3" id="KW-0789">Thiol protease inhibitor</keyword>
<dbReference type="STRING" id="157652.A0A371EQS0"/>
<comment type="caution">
    <text evidence="5">The sequence shown here is derived from an EMBL/GenBank/DDBJ whole genome shotgun (WGS) entry which is preliminary data.</text>
</comment>
<dbReference type="InterPro" id="IPR027214">
    <property type="entry name" value="Cystatin"/>
</dbReference>
<evidence type="ECO:0000259" key="4">
    <source>
        <dbReference type="SMART" id="SM00043"/>
    </source>
</evidence>
<evidence type="ECO:0000256" key="2">
    <source>
        <dbReference type="ARBA" id="ARBA00022704"/>
    </source>
</evidence>
<dbReference type="InterPro" id="IPR000010">
    <property type="entry name" value="Cystatin_dom"/>
</dbReference>
<dbReference type="Pfam" id="PF16845">
    <property type="entry name" value="SQAPI"/>
    <property type="match status" value="1"/>
</dbReference>
<dbReference type="CDD" id="cd00042">
    <property type="entry name" value="CY"/>
    <property type="match status" value="1"/>
</dbReference>
<dbReference type="PANTHER" id="PTHR11413">
    <property type="entry name" value="CYSTATIN FAMILY MEMBER"/>
    <property type="match status" value="1"/>
</dbReference>
<keyword evidence="6" id="KW-1185">Reference proteome</keyword>
<feature type="domain" description="Cystatin" evidence="4">
    <location>
        <begin position="4"/>
        <end position="94"/>
    </location>
</feature>
<accession>A0A371EQS0</accession>
<dbReference type="SUPFAM" id="SSF54403">
    <property type="entry name" value="Cystatin/monellin"/>
    <property type="match status" value="1"/>
</dbReference>
<organism evidence="5 6">
    <name type="scientific">Mucuna pruriens</name>
    <name type="common">Velvet bean</name>
    <name type="synonym">Dolichos pruriens</name>
    <dbReference type="NCBI Taxonomy" id="157652"/>
    <lineage>
        <taxon>Eukaryota</taxon>
        <taxon>Viridiplantae</taxon>
        <taxon>Streptophyta</taxon>
        <taxon>Embryophyta</taxon>
        <taxon>Tracheophyta</taxon>
        <taxon>Spermatophyta</taxon>
        <taxon>Magnoliopsida</taxon>
        <taxon>eudicotyledons</taxon>
        <taxon>Gunneridae</taxon>
        <taxon>Pentapetalae</taxon>
        <taxon>rosids</taxon>
        <taxon>fabids</taxon>
        <taxon>Fabales</taxon>
        <taxon>Fabaceae</taxon>
        <taxon>Papilionoideae</taxon>
        <taxon>50 kb inversion clade</taxon>
        <taxon>NPAAA clade</taxon>
        <taxon>indigoferoid/millettioid clade</taxon>
        <taxon>Phaseoleae</taxon>
        <taxon>Mucuna</taxon>
    </lineage>
</organism>
<sequence length="95" mass="10760">MAAPQPGAIFDVPDAPDNVKIQNLARFAVDQYNKKENSSLEYVRVISAKEQVIAGFKYYITLEAKDDGIKKVYEATVLENVSYLRPKIVLYLCME</sequence>
<protein>
    <recommendedName>
        <fullName evidence="3">Cysteine proteinase inhibitor</fullName>
    </recommendedName>
</protein>
<evidence type="ECO:0000313" key="6">
    <source>
        <dbReference type="Proteomes" id="UP000257109"/>
    </source>
</evidence>
<dbReference type="EMBL" id="QJKJ01012582">
    <property type="protein sequence ID" value="RDX68354.1"/>
    <property type="molecule type" value="Genomic_DNA"/>
</dbReference>
<dbReference type="PANTHER" id="PTHR11413:SF125">
    <property type="entry name" value="CYSTEINE PROTEINASE INHIBITOR"/>
    <property type="match status" value="1"/>
</dbReference>
<dbReference type="NCBIfam" id="TIGR01638">
    <property type="entry name" value="Atha_cystat_rel"/>
    <property type="match status" value="1"/>
</dbReference>
<dbReference type="InterPro" id="IPR046350">
    <property type="entry name" value="Cystatin_sf"/>
</dbReference>
<dbReference type="AlphaFoldDB" id="A0A371EQS0"/>
<evidence type="ECO:0000256" key="3">
    <source>
        <dbReference type="RuleBase" id="RU362130"/>
    </source>
</evidence>
<dbReference type="Proteomes" id="UP000257109">
    <property type="component" value="Unassembled WGS sequence"/>
</dbReference>
<dbReference type="OrthoDB" id="1908104at2759"/>
<dbReference type="SMART" id="SM00043">
    <property type="entry name" value="CY"/>
    <property type="match status" value="1"/>
</dbReference>
<keyword evidence="1 3" id="KW-0646">Protease inhibitor</keyword>
<reference evidence="5" key="1">
    <citation type="submission" date="2018-05" db="EMBL/GenBank/DDBJ databases">
        <title>Draft genome of Mucuna pruriens seed.</title>
        <authorList>
            <person name="Nnadi N.E."/>
            <person name="Vos R."/>
            <person name="Hasami M.H."/>
            <person name="Devisetty U.K."/>
            <person name="Aguiy J.C."/>
        </authorList>
    </citation>
    <scope>NUCLEOTIDE SEQUENCE [LARGE SCALE GENOMIC DNA]</scope>
    <source>
        <strain evidence="5">JCA_2017</strain>
    </source>
</reference>
<dbReference type="InterPro" id="IPR006525">
    <property type="entry name" value="Cystatin-related_pln"/>
</dbReference>
<feature type="non-terminal residue" evidence="5">
    <location>
        <position position="1"/>
    </location>
</feature>
<proteinExistence type="inferred from homology"/>
<comment type="similarity">
    <text evidence="3">Belongs to the cystatin family. Phytocystatin subfamily.</text>
</comment>
<evidence type="ECO:0000256" key="1">
    <source>
        <dbReference type="ARBA" id="ARBA00022690"/>
    </source>
</evidence>
<gene>
    <name evidence="5" type="ORF">CR513_52668</name>
</gene>
<dbReference type="GO" id="GO:0004869">
    <property type="term" value="F:cysteine-type endopeptidase inhibitor activity"/>
    <property type="evidence" value="ECO:0007669"/>
    <property type="project" value="UniProtKB-KW"/>
</dbReference>
<dbReference type="Gene3D" id="3.10.450.10">
    <property type="match status" value="1"/>
</dbReference>